<sequence>MHATICMMKNRTNRIAVATQTHAFAALRWLRVLFTEGTMPLGVDGDGLSAASKSTRHDRPAYDGFIAAVANMGFLDSCSSHLMLTNRKSN</sequence>
<gene>
    <name evidence="1" type="primary">Acey_s0024.g953</name>
    <name evidence="1" type="ORF">Y032_0024g953</name>
</gene>
<keyword evidence="2" id="KW-1185">Reference proteome</keyword>
<dbReference type="EMBL" id="JARK01001360">
    <property type="protein sequence ID" value="EYC19589.1"/>
    <property type="molecule type" value="Genomic_DNA"/>
</dbReference>
<dbReference type="AlphaFoldDB" id="A0A016UW13"/>
<evidence type="ECO:0000313" key="2">
    <source>
        <dbReference type="Proteomes" id="UP000024635"/>
    </source>
</evidence>
<dbReference type="Proteomes" id="UP000024635">
    <property type="component" value="Unassembled WGS sequence"/>
</dbReference>
<name>A0A016UW13_9BILA</name>
<evidence type="ECO:0000313" key="1">
    <source>
        <dbReference type="EMBL" id="EYC19589.1"/>
    </source>
</evidence>
<protein>
    <submittedName>
        <fullName evidence="1">Uncharacterized protein</fullName>
    </submittedName>
</protein>
<proteinExistence type="predicted"/>
<comment type="caution">
    <text evidence="1">The sequence shown here is derived from an EMBL/GenBank/DDBJ whole genome shotgun (WGS) entry which is preliminary data.</text>
</comment>
<accession>A0A016UW13</accession>
<organism evidence="1 2">
    <name type="scientific">Ancylostoma ceylanicum</name>
    <dbReference type="NCBI Taxonomy" id="53326"/>
    <lineage>
        <taxon>Eukaryota</taxon>
        <taxon>Metazoa</taxon>
        <taxon>Ecdysozoa</taxon>
        <taxon>Nematoda</taxon>
        <taxon>Chromadorea</taxon>
        <taxon>Rhabditida</taxon>
        <taxon>Rhabditina</taxon>
        <taxon>Rhabditomorpha</taxon>
        <taxon>Strongyloidea</taxon>
        <taxon>Ancylostomatidae</taxon>
        <taxon>Ancylostomatinae</taxon>
        <taxon>Ancylostoma</taxon>
    </lineage>
</organism>
<reference evidence="2" key="1">
    <citation type="journal article" date="2015" name="Nat. Genet.">
        <title>The genome and transcriptome of the zoonotic hookworm Ancylostoma ceylanicum identify infection-specific gene families.</title>
        <authorList>
            <person name="Schwarz E.M."/>
            <person name="Hu Y."/>
            <person name="Antoshechkin I."/>
            <person name="Miller M.M."/>
            <person name="Sternberg P.W."/>
            <person name="Aroian R.V."/>
        </authorList>
    </citation>
    <scope>NUCLEOTIDE SEQUENCE</scope>
    <source>
        <strain evidence="2">HY135</strain>
    </source>
</reference>